<feature type="domain" description="Major facilitator superfamily (MFS) profile" evidence="7">
    <location>
        <begin position="95"/>
        <end position="483"/>
    </location>
</feature>
<feature type="transmembrane region" description="Helical" evidence="6">
    <location>
        <begin position="129"/>
        <end position="153"/>
    </location>
</feature>
<dbReference type="PANTHER" id="PTHR23513">
    <property type="entry name" value="INTEGRAL MEMBRANE EFFLUX PROTEIN-RELATED"/>
    <property type="match status" value="1"/>
</dbReference>
<comment type="caution">
    <text evidence="8">The sequence shown here is derived from an EMBL/GenBank/DDBJ whole genome shotgun (WGS) entry which is preliminary data.</text>
</comment>
<proteinExistence type="predicted"/>
<dbReference type="PROSITE" id="PS50850">
    <property type="entry name" value="MFS"/>
    <property type="match status" value="1"/>
</dbReference>
<feature type="transmembrane region" description="Helical" evidence="6">
    <location>
        <begin position="461"/>
        <end position="481"/>
    </location>
</feature>
<feature type="transmembrane region" description="Helical" evidence="6">
    <location>
        <begin position="432"/>
        <end position="455"/>
    </location>
</feature>
<dbReference type="Pfam" id="PF07690">
    <property type="entry name" value="MFS_1"/>
    <property type="match status" value="1"/>
</dbReference>
<feature type="transmembrane region" description="Helical" evidence="6">
    <location>
        <begin position="399"/>
        <end position="420"/>
    </location>
</feature>
<organism evidence="8 9">
    <name type="scientific">Flexivirga caeni</name>
    <dbReference type="NCBI Taxonomy" id="2294115"/>
    <lineage>
        <taxon>Bacteria</taxon>
        <taxon>Bacillati</taxon>
        <taxon>Actinomycetota</taxon>
        <taxon>Actinomycetes</taxon>
        <taxon>Micrococcales</taxon>
        <taxon>Dermacoccaceae</taxon>
        <taxon>Flexivirga</taxon>
    </lineage>
</organism>
<feature type="transmembrane region" description="Helical" evidence="6">
    <location>
        <begin position="372"/>
        <end position="393"/>
    </location>
</feature>
<evidence type="ECO:0000259" key="7">
    <source>
        <dbReference type="PROSITE" id="PS50850"/>
    </source>
</evidence>
<dbReference type="InterPro" id="IPR036259">
    <property type="entry name" value="MFS_trans_sf"/>
</dbReference>
<gene>
    <name evidence="8" type="ORF">EFY87_09145</name>
</gene>
<sequence>MAFARSTARADPRVVSSMTRRIRSGWARAFSSRGSAMRFGSVRSGRSLTSPSLPKTREIHKNRCANKNAQTYLPNLPRWGKLAVMSSPPLWRNRDFQLLMVGNTLNGIGSRMSGLAFPLLALWMTGNAALAGLVGGAVVAGIVVAGVPAGAFVDRWNRRAAMVGSALVAAAAYTTVVVAYQAGHLTIAHLVIAGLVVGAAEAVFEPADTLATKTVVPAEELGSAMSAVQGRQGVTGLVGPPLGGALFAISRSLPVLADVISYVMSAAATLLVRTPLPAPPPDGGAHEPPMRAMRSGLRFVWRHEVLGPVVIVATLLNFAVNGFLLVLIVVLRDRGVRPAGIGLAETAIAVATIVGAVLSAVVLKKLPAGRTLIAGAVLLGICLVACAFVHSYLVVLAVLTVGFLLVPAGNAGFMTYVMLITPDAMQGRVQSALMTSVMGMSPLAPVVGGLLAQWWGGEAALVALGGLTLLTALLVLLIGPLRRMPLLADVQPVGAPEAAAA</sequence>
<keyword evidence="4 6" id="KW-1133">Transmembrane helix</keyword>
<name>A0A3M9MC26_9MICO</name>
<dbReference type="GO" id="GO:0005886">
    <property type="term" value="C:plasma membrane"/>
    <property type="evidence" value="ECO:0007669"/>
    <property type="project" value="UniProtKB-SubCell"/>
</dbReference>
<protein>
    <submittedName>
        <fullName evidence="8">MFS transporter</fullName>
    </submittedName>
</protein>
<evidence type="ECO:0000256" key="6">
    <source>
        <dbReference type="SAM" id="Phobius"/>
    </source>
</evidence>
<reference evidence="8 9" key="1">
    <citation type="submission" date="2018-11" db="EMBL/GenBank/DDBJ databases">
        <title>Draft genome of Simplicispira Flexivirga sp. BO-16.</title>
        <authorList>
            <person name="Im W.T."/>
        </authorList>
    </citation>
    <scope>NUCLEOTIDE SEQUENCE [LARGE SCALE GENOMIC DNA]</scope>
    <source>
        <strain evidence="8 9">BO-16</strain>
    </source>
</reference>
<dbReference type="CDD" id="cd06173">
    <property type="entry name" value="MFS_MefA_like"/>
    <property type="match status" value="1"/>
</dbReference>
<evidence type="ECO:0000256" key="3">
    <source>
        <dbReference type="ARBA" id="ARBA00022692"/>
    </source>
</evidence>
<dbReference type="AlphaFoldDB" id="A0A3M9MC26"/>
<dbReference type="InterPro" id="IPR020846">
    <property type="entry name" value="MFS_dom"/>
</dbReference>
<comment type="subcellular location">
    <subcellularLocation>
        <location evidence="1">Cell membrane</location>
        <topology evidence="1">Multi-pass membrane protein</topology>
    </subcellularLocation>
</comment>
<evidence type="ECO:0000313" key="8">
    <source>
        <dbReference type="EMBL" id="RNI22138.1"/>
    </source>
</evidence>
<feature type="transmembrane region" description="Helical" evidence="6">
    <location>
        <begin position="305"/>
        <end position="331"/>
    </location>
</feature>
<evidence type="ECO:0000256" key="4">
    <source>
        <dbReference type="ARBA" id="ARBA00022989"/>
    </source>
</evidence>
<feature type="transmembrane region" description="Helical" evidence="6">
    <location>
        <begin position="160"/>
        <end position="180"/>
    </location>
</feature>
<dbReference type="SUPFAM" id="SSF103473">
    <property type="entry name" value="MFS general substrate transporter"/>
    <property type="match status" value="1"/>
</dbReference>
<feature type="transmembrane region" description="Helical" evidence="6">
    <location>
        <begin position="98"/>
        <end position="123"/>
    </location>
</feature>
<dbReference type="Proteomes" id="UP000271678">
    <property type="component" value="Unassembled WGS sequence"/>
</dbReference>
<dbReference type="InterPro" id="IPR011701">
    <property type="entry name" value="MFS"/>
</dbReference>
<keyword evidence="9" id="KW-1185">Reference proteome</keyword>
<evidence type="ECO:0000256" key="2">
    <source>
        <dbReference type="ARBA" id="ARBA00022475"/>
    </source>
</evidence>
<feature type="transmembrane region" description="Helical" evidence="6">
    <location>
        <begin position="186"/>
        <end position="204"/>
    </location>
</feature>
<evidence type="ECO:0000256" key="5">
    <source>
        <dbReference type="ARBA" id="ARBA00023136"/>
    </source>
</evidence>
<keyword evidence="2" id="KW-1003">Cell membrane</keyword>
<dbReference type="GO" id="GO:0022857">
    <property type="term" value="F:transmembrane transporter activity"/>
    <property type="evidence" value="ECO:0007669"/>
    <property type="project" value="InterPro"/>
</dbReference>
<keyword evidence="3 6" id="KW-0812">Transmembrane</keyword>
<accession>A0A3M9MC26</accession>
<evidence type="ECO:0000313" key="9">
    <source>
        <dbReference type="Proteomes" id="UP000271678"/>
    </source>
</evidence>
<dbReference type="EMBL" id="RJJQ01000008">
    <property type="protein sequence ID" value="RNI22138.1"/>
    <property type="molecule type" value="Genomic_DNA"/>
</dbReference>
<dbReference type="PANTHER" id="PTHR23513:SF6">
    <property type="entry name" value="MAJOR FACILITATOR SUPERFAMILY ASSOCIATED DOMAIN-CONTAINING PROTEIN"/>
    <property type="match status" value="1"/>
</dbReference>
<dbReference type="Gene3D" id="1.20.1250.20">
    <property type="entry name" value="MFS general substrate transporter like domains"/>
    <property type="match status" value="1"/>
</dbReference>
<evidence type="ECO:0000256" key="1">
    <source>
        <dbReference type="ARBA" id="ARBA00004651"/>
    </source>
</evidence>
<keyword evidence="5 6" id="KW-0472">Membrane</keyword>
<feature type="transmembrane region" description="Helical" evidence="6">
    <location>
        <begin position="343"/>
        <end position="363"/>
    </location>
</feature>